<gene>
    <name evidence="2" type="ORF">EJN92_05520</name>
</gene>
<keyword evidence="1" id="KW-0472">Membrane</keyword>
<dbReference type="SUPFAM" id="SSF54523">
    <property type="entry name" value="Pili subunits"/>
    <property type="match status" value="1"/>
</dbReference>
<sequence>MNNWTPKQAGFTLIEAIMVMTITAVLAAGVAVFLRKPIDGYRDLARRTELSDIADTAVRRMSRDLHLALPNSIRLPSNRCMEFLPTKNGGRYRADVDASGGGNVFDTAVALDKFDVLGPLSAAPLAGDLIVIYNLGIKGADAYNMDNVALVTSATASLINIASKQFLFASPGNRFHVVSGTEKAVAYVCTGTLGIDATTGNGTGSLVRASAYGLNSADPILCPATPIGTPILAQNISACEFAYSSGVTERSGLISIRLAISKNNETVNLYQEVHVNNVP</sequence>
<feature type="transmembrane region" description="Helical" evidence="1">
    <location>
        <begin position="12"/>
        <end position="34"/>
    </location>
</feature>
<dbReference type="PROSITE" id="PS00409">
    <property type="entry name" value="PROKAR_NTER_METHYL"/>
    <property type="match status" value="1"/>
</dbReference>
<keyword evidence="1" id="KW-1133">Transmembrane helix</keyword>
<dbReference type="EMBL" id="CP034464">
    <property type="protein sequence ID" value="AZP11503.1"/>
    <property type="molecule type" value="Genomic_DNA"/>
</dbReference>
<name>A0A3S9HHE0_9BURK</name>
<dbReference type="NCBIfam" id="TIGR02532">
    <property type="entry name" value="IV_pilin_GFxxxE"/>
    <property type="match status" value="1"/>
</dbReference>
<proteinExistence type="predicted"/>
<dbReference type="InterPro" id="IPR012902">
    <property type="entry name" value="N_methyl_site"/>
</dbReference>
<evidence type="ECO:0000313" key="2">
    <source>
        <dbReference type="EMBL" id="AZP11503.1"/>
    </source>
</evidence>
<reference evidence="2 3" key="1">
    <citation type="journal article" date="2011" name="Int. J. Syst. Evol. Microbiol.">
        <title>Description of Undibacterium oligocarboniphilum sp. nov., isolated from purified water, and Undibacterium pigrum strain CCUG 49012 as the type strain of Undibacterium parvum sp. nov., and emended descriptions of the genus Undibacterium and the species Undibacterium pigrum.</title>
        <authorList>
            <person name="Eder W."/>
            <person name="Wanner G."/>
            <person name="Ludwig W."/>
            <person name="Busse H.J."/>
            <person name="Ziemke-Kageler F."/>
            <person name="Lang E."/>
        </authorList>
    </citation>
    <scope>NUCLEOTIDE SEQUENCE [LARGE SCALE GENOMIC DNA]</scope>
    <source>
        <strain evidence="2 3">DSM 23061</strain>
    </source>
</reference>
<dbReference type="InterPro" id="IPR045584">
    <property type="entry name" value="Pilin-like"/>
</dbReference>
<dbReference type="RefSeq" id="WP_126126891.1">
    <property type="nucleotide sequence ID" value="NZ_CP034464.1"/>
</dbReference>
<keyword evidence="1" id="KW-0812">Transmembrane</keyword>
<evidence type="ECO:0000313" key="3">
    <source>
        <dbReference type="Proteomes" id="UP000275663"/>
    </source>
</evidence>
<dbReference type="KEGG" id="upv:EJN92_05520"/>
<accession>A0A3S9HHE0</accession>
<dbReference type="Proteomes" id="UP000275663">
    <property type="component" value="Chromosome"/>
</dbReference>
<dbReference type="AlphaFoldDB" id="A0A3S9HHE0"/>
<evidence type="ECO:0000256" key="1">
    <source>
        <dbReference type="SAM" id="Phobius"/>
    </source>
</evidence>
<protein>
    <submittedName>
        <fullName evidence="2">Prepilin-type N-terminal cleavage/methylation domain-containing protein</fullName>
    </submittedName>
</protein>
<dbReference type="Pfam" id="PF07963">
    <property type="entry name" value="N_methyl"/>
    <property type="match status" value="1"/>
</dbReference>
<organism evidence="2 3">
    <name type="scientific">Undibacterium parvum</name>
    <dbReference type="NCBI Taxonomy" id="401471"/>
    <lineage>
        <taxon>Bacteria</taxon>
        <taxon>Pseudomonadati</taxon>
        <taxon>Pseudomonadota</taxon>
        <taxon>Betaproteobacteria</taxon>
        <taxon>Burkholderiales</taxon>
        <taxon>Oxalobacteraceae</taxon>
        <taxon>Undibacterium</taxon>
    </lineage>
</organism>
<keyword evidence="3" id="KW-1185">Reference proteome</keyword>
<dbReference type="OrthoDB" id="9788802at2"/>